<dbReference type="InterPro" id="IPR035068">
    <property type="entry name" value="TldD/PmbA_N"/>
</dbReference>
<name>A0A3N6PES0_9CYAN</name>
<dbReference type="GO" id="GO:0006508">
    <property type="term" value="P:proteolysis"/>
    <property type="evidence" value="ECO:0007669"/>
    <property type="project" value="InterPro"/>
</dbReference>
<keyword evidence="5" id="KW-1185">Reference proteome</keyword>
<evidence type="ECO:0000313" key="4">
    <source>
        <dbReference type="EMBL" id="RQH47243.1"/>
    </source>
</evidence>
<evidence type="ECO:0000259" key="2">
    <source>
        <dbReference type="Pfam" id="PF01523"/>
    </source>
</evidence>
<dbReference type="InterPro" id="IPR036059">
    <property type="entry name" value="TldD/PmbA_sf"/>
</dbReference>
<feature type="domain" description="Metalloprotease TldD/E C-terminal" evidence="3">
    <location>
        <begin position="213"/>
        <end position="431"/>
    </location>
</feature>
<dbReference type="InterPro" id="IPR045569">
    <property type="entry name" value="Metalloprtase-TldD/E_C"/>
</dbReference>
<dbReference type="Proteomes" id="UP000269154">
    <property type="component" value="Unassembled WGS sequence"/>
</dbReference>
<gene>
    <name evidence="4" type="ORF">D5R40_08985</name>
</gene>
<reference evidence="4 5" key="1">
    <citation type="journal article" date="2018" name="ACS Chem. Biol.">
        <title>Ketoreductase domain dysfunction expands chemodiversity: malyngamide biosynthesis in the cyanobacterium Okeania hirsuta.</title>
        <authorList>
            <person name="Moss N.A."/>
            <person name="Leao T."/>
            <person name="Rankin M."/>
            <person name="McCullough T.M."/>
            <person name="Qu P."/>
            <person name="Korobeynikov A."/>
            <person name="Smith J.L."/>
            <person name="Gerwick L."/>
            <person name="Gerwick W.H."/>
        </authorList>
    </citation>
    <scope>NUCLEOTIDE SEQUENCE [LARGE SCALE GENOMIC DNA]</scope>
    <source>
        <strain evidence="4 5">PAB10Feb10-1</strain>
    </source>
</reference>
<dbReference type="EMBL" id="RCBY01000036">
    <property type="protein sequence ID" value="RQH47243.1"/>
    <property type="molecule type" value="Genomic_DNA"/>
</dbReference>
<evidence type="ECO:0000256" key="1">
    <source>
        <dbReference type="ARBA" id="ARBA00005836"/>
    </source>
</evidence>
<dbReference type="RefSeq" id="WP_124144997.1">
    <property type="nucleotide sequence ID" value="NZ_CAWOKI010000062.1"/>
</dbReference>
<dbReference type="AlphaFoldDB" id="A0A3N6PES0"/>
<dbReference type="PANTHER" id="PTHR43421">
    <property type="entry name" value="METALLOPROTEASE PMBA"/>
    <property type="match status" value="1"/>
</dbReference>
<dbReference type="InterPro" id="IPR002510">
    <property type="entry name" value="Metalloprtase-TldD/E_N"/>
</dbReference>
<evidence type="ECO:0000259" key="3">
    <source>
        <dbReference type="Pfam" id="PF19289"/>
    </source>
</evidence>
<dbReference type="GO" id="GO:0005829">
    <property type="term" value="C:cytosol"/>
    <property type="evidence" value="ECO:0007669"/>
    <property type="project" value="TreeGrafter"/>
</dbReference>
<dbReference type="PANTHER" id="PTHR43421:SF1">
    <property type="entry name" value="METALLOPROTEASE PMBA"/>
    <property type="match status" value="1"/>
</dbReference>
<dbReference type="InterPro" id="IPR047657">
    <property type="entry name" value="PmbA"/>
</dbReference>
<dbReference type="OrthoDB" id="440929at2"/>
<proteinExistence type="inferred from homology"/>
<dbReference type="GO" id="GO:0008237">
    <property type="term" value="F:metallopeptidase activity"/>
    <property type="evidence" value="ECO:0007669"/>
    <property type="project" value="InterPro"/>
</dbReference>
<dbReference type="Pfam" id="PF19289">
    <property type="entry name" value="PmbA_TldD_3rd"/>
    <property type="match status" value="1"/>
</dbReference>
<dbReference type="Gene3D" id="3.30.2290.10">
    <property type="entry name" value="PmbA/TldD superfamily"/>
    <property type="match status" value="1"/>
</dbReference>
<comment type="caution">
    <text evidence="4">The sequence shown here is derived from an EMBL/GenBank/DDBJ whole genome shotgun (WGS) entry which is preliminary data.</text>
</comment>
<feature type="domain" description="Metalloprotease TldD/E N-terminal" evidence="2">
    <location>
        <begin position="20"/>
        <end position="82"/>
    </location>
</feature>
<evidence type="ECO:0000313" key="5">
    <source>
        <dbReference type="Proteomes" id="UP000269154"/>
    </source>
</evidence>
<sequence>MSESTLEQILKLATQKAEAVEIYYLSTQETPIKFENNCLKSLQTKAQQGVALRLIYQGKLGFASSTDLTRIEDLVEGAIQTAKVSETAQFKFASSYNFNYPKLEFNLPQVNELITSGEEIIEKIHNYNPDILVNIDFNIQNKNIKILTNTDVYAQRFNQLVNVSISGNLVRNEDFLQISTSDAISDRTLDINKLLEKLIQKYRWAENSAKITTGNFPVFFTPTAVGKTIARLFKTVLSGQLVVQKASPLTNKVGETMFDPRFTLFEDPNIVLYACPFDDEGIPTTVKTFIEAGTLKSFYWDQQWAARAGRKSTGNGFRDGLSQPTPSLVNLSINPGQASPRELISNIKEGLIIDQVLGASKSNQLAGEFSVNLDLGYKVEKGEITGRVKNTMVAGNIFEAFQNLVDIGNFPELVGNSYYLPCIVFQNLGVATREA</sequence>
<organism evidence="4 5">
    <name type="scientific">Okeania hirsuta</name>
    <dbReference type="NCBI Taxonomy" id="1458930"/>
    <lineage>
        <taxon>Bacteria</taxon>
        <taxon>Bacillati</taxon>
        <taxon>Cyanobacteriota</taxon>
        <taxon>Cyanophyceae</taxon>
        <taxon>Oscillatoriophycideae</taxon>
        <taxon>Oscillatoriales</taxon>
        <taxon>Microcoleaceae</taxon>
        <taxon>Okeania</taxon>
    </lineage>
</organism>
<protein>
    <submittedName>
        <fullName evidence="4">TldD/PmbA family protein</fullName>
    </submittedName>
</protein>
<dbReference type="SUPFAM" id="SSF111283">
    <property type="entry name" value="Putative modulator of DNA gyrase, PmbA/TldD"/>
    <property type="match status" value="1"/>
</dbReference>
<accession>A0A3N6PES0</accession>
<comment type="similarity">
    <text evidence="1">Belongs to the peptidase U62 family.</text>
</comment>
<dbReference type="Pfam" id="PF01523">
    <property type="entry name" value="PmbA_TldD_1st"/>
    <property type="match status" value="1"/>
</dbReference>